<evidence type="ECO:0000256" key="8">
    <source>
        <dbReference type="SAM" id="SignalP"/>
    </source>
</evidence>
<keyword evidence="5" id="KW-0067">ATP-binding</keyword>
<dbReference type="InterPro" id="IPR004101">
    <property type="entry name" value="Mur_ligase_C"/>
</dbReference>
<dbReference type="Pfam" id="PF02875">
    <property type="entry name" value="Mur_ligase_C"/>
    <property type="match status" value="1"/>
</dbReference>
<proteinExistence type="inferred from homology"/>
<accession>K0SHW5</accession>
<dbReference type="EMBL" id="AGNL01015545">
    <property type="protein sequence ID" value="EJK65713.1"/>
    <property type="molecule type" value="Genomic_DNA"/>
</dbReference>
<dbReference type="Proteomes" id="UP000266841">
    <property type="component" value="Unassembled WGS sequence"/>
</dbReference>
<dbReference type="NCBIfam" id="TIGR01499">
    <property type="entry name" value="folC"/>
    <property type="match status" value="1"/>
</dbReference>
<dbReference type="InterPro" id="IPR036565">
    <property type="entry name" value="Mur-like_cat_sf"/>
</dbReference>
<dbReference type="OMA" id="SRPPCRF"/>
<dbReference type="Gene3D" id="3.40.1190.10">
    <property type="entry name" value="Mur-like, catalytic domain"/>
    <property type="match status" value="1"/>
</dbReference>
<evidence type="ECO:0000256" key="6">
    <source>
        <dbReference type="ARBA" id="ARBA00022842"/>
    </source>
</evidence>
<dbReference type="Gene3D" id="3.90.190.20">
    <property type="entry name" value="Mur ligase, C-terminal domain"/>
    <property type="match status" value="1"/>
</dbReference>
<keyword evidence="2" id="KW-0436">Ligase</keyword>
<evidence type="ECO:0000256" key="2">
    <source>
        <dbReference type="ARBA" id="ARBA00022598"/>
    </source>
</evidence>
<evidence type="ECO:0000256" key="3">
    <source>
        <dbReference type="ARBA" id="ARBA00022723"/>
    </source>
</evidence>
<evidence type="ECO:0000256" key="1">
    <source>
        <dbReference type="ARBA" id="ARBA00008276"/>
    </source>
</evidence>
<keyword evidence="8" id="KW-0732">Signal</keyword>
<keyword evidence="3" id="KW-0479">Metal-binding</keyword>
<feature type="chain" id="PRO_5003840014" description="Mur ligase C-terminal domain-containing protein" evidence="8">
    <location>
        <begin position="19"/>
        <end position="580"/>
    </location>
</feature>
<feature type="compositionally biased region" description="Low complexity" evidence="7">
    <location>
        <begin position="567"/>
        <end position="580"/>
    </location>
</feature>
<comment type="caution">
    <text evidence="10">The sequence shown here is derived from an EMBL/GenBank/DDBJ whole genome shotgun (WGS) entry which is preliminary data.</text>
</comment>
<dbReference type="PANTHER" id="PTHR11136:SF0">
    <property type="entry name" value="DIHYDROFOLATE SYNTHETASE-RELATED"/>
    <property type="match status" value="1"/>
</dbReference>
<dbReference type="GO" id="GO:0005524">
    <property type="term" value="F:ATP binding"/>
    <property type="evidence" value="ECO:0007669"/>
    <property type="project" value="UniProtKB-KW"/>
</dbReference>
<keyword evidence="4" id="KW-0547">Nucleotide-binding</keyword>
<dbReference type="SUPFAM" id="SSF53244">
    <property type="entry name" value="MurD-like peptide ligases, peptide-binding domain"/>
    <property type="match status" value="1"/>
</dbReference>
<dbReference type="AlphaFoldDB" id="K0SHW5"/>
<evidence type="ECO:0000313" key="11">
    <source>
        <dbReference type="Proteomes" id="UP000266841"/>
    </source>
</evidence>
<keyword evidence="6" id="KW-0460">Magnesium</keyword>
<evidence type="ECO:0000256" key="5">
    <source>
        <dbReference type="ARBA" id="ARBA00022840"/>
    </source>
</evidence>
<dbReference type="eggNOG" id="KOG2525">
    <property type="taxonomic scope" value="Eukaryota"/>
</dbReference>
<evidence type="ECO:0000259" key="9">
    <source>
        <dbReference type="Pfam" id="PF02875"/>
    </source>
</evidence>
<keyword evidence="11" id="KW-1185">Reference proteome</keyword>
<sequence>MLWVRLSTITLTCSMALAFSRLAARRLATRTSESHSIPAAVFLAGRHRAFDGCGSDTSAFPCWATPPASASHRKLSSTMSDHSVAADVVEPVTSRQPTSDDEEKAEEWTNYERLVRKLYMTNLFNPVKLGLENMDKLHGSIGSPMDRSDIAVVHVAGSNGKGSVALKTANALHCCGYKVGLFVSPHISSFRERVQINGQPISEVQVEQHLQKIFDLCEQEDIPATFFEITTALAFHVFGEESVDVAGRLDATNVIKQPALSIITSIALEHTRILGDTVEKIALEKGGIIKEGCPVLFGDNLPLGVLQQCAREKNASAHYRLEDMLGKIDEPAMIHGDESFEDYDVQNSRIATAGLMLIEPRLSKLRGDEAADKVKLGVSIRPPCRFEELVTAKSRHDGEESSQPKSTKVILDVAHNPQAMHYLIAKLNAKFPKDLKKRIVVGMSADKDLKYCTDILLDHVSDARALHLVEASHPRAASISSILDANPKLIHSHYTKPCKDELNRDGRDETSVSTQVRKALDLAARNDEIVIICGSVFIMADAREELGIIEPRDSRVIAEVSGAGMRSSQENFGSSSSSTR</sequence>
<name>K0SHW5_THAOC</name>
<gene>
    <name evidence="10" type="ORF">THAOC_13400</name>
</gene>
<dbReference type="InterPro" id="IPR036615">
    <property type="entry name" value="Mur_ligase_C_dom_sf"/>
</dbReference>
<feature type="region of interest" description="Disordered" evidence="7">
    <location>
        <begin position="560"/>
        <end position="580"/>
    </location>
</feature>
<dbReference type="SUPFAM" id="SSF53623">
    <property type="entry name" value="MurD-like peptide ligases, catalytic domain"/>
    <property type="match status" value="1"/>
</dbReference>
<dbReference type="OrthoDB" id="5212574at2759"/>
<evidence type="ECO:0000256" key="7">
    <source>
        <dbReference type="SAM" id="MobiDB-lite"/>
    </source>
</evidence>
<dbReference type="GO" id="GO:0005739">
    <property type="term" value="C:mitochondrion"/>
    <property type="evidence" value="ECO:0007669"/>
    <property type="project" value="TreeGrafter"/>
</dbReference>
<dbReference type="PANTHER" id="PTHR11136">
    <property type="entry name" value="FOLYLPOLYGLUTAMATE SYNTHASE-RELATED"/>
    <property type="match status" value="1"/>
</dbReference>
<evidence type="ECO:0000256" key="4">
    <source>
        <dbReference type="ARBA" id="ARBA00022741"/>
    </source>
</evidence>
<comment type="similarity">
    <text evidence="1">Belongs to the folylpolyglutamate synthase family.</text>
</comment>
<dbReference type="GO" id="GO:0004326">
    <property type="term" value="F:tetrahydrofolylpolyglutamate synthase activity"/>
    <property type="evidence" value="ECO:0007669"/>
    <property type="project" value="InterPro"/>
</dbReference>
<dbReference type="InterPro" id="IPR001645">
    <property type="entry name" value="Folylpolyglutamate_synth"/>
</dbReference>
<dbReference type="GO" id="GO:0005829">
    <property type="term" value="C:cytosol"/>
    <property type="evidence" value="ECO:0007669"/>
    <property type="project" value="TreeGrafter"/>
</dbReference>
<reference evidence="10 11" key="1">
    <citation type="journal article" date="2012" name="Genome Biol.">
        <title>Genome and low-iron response of an oceanic diatom adapted to chronic iron limitation.</title>
        <authorList>
            <person name="Lommer M."/>
            <person name="Specht M."/>
            <person name="Roy A.S."/>
            <person name="Kraemer L."/>
            <person name="Andreson R."/>
            <person name="Gutowska M.A."/>
            <person name="Wolf J."/>
            <person name="Bergner S.V."/>
            <person name="Schilhabel M.B."/>
            <person name="Klostermeier U.C."/>
            <person name="Beiko R.G."/>
            <person name="Rosenstiel P."/>
            <person name="Hippler M."/>
            <person name="Laroche J."/>
        </authorList>
    </citation>
    <scope>NUCLEOTIDE SEQUENCE [LARGE SCALE GENOMIC DNA]</scope>
    <source>
        <strain evidence="10 11">CCMP1005</strain>
    </source>
</reference>
<organism evidence="10 11">
    <name type="scientific">Thalassiosira oceanica</name>
    <name type="common">Marine diatom</name>
    <dbReference type="NCBI Taxonomy" id="159749"/>
    <lineage>
        <taxon>Eukaryota</taxon>
        <taxon>Sar</taxon>
        <taxon>Stramenopiles</taxon>
        <taxon>Ochrophyta</taxon>
        <taxon>Bacillariophyta</taxon>
        <taxon>Coscinodiscophyceae</taxon>
        <taxon>Thalassiosirophycidae</taxon>
        <taxon>Thalassiosirales</taxon>
        <taxon>Thalassiosiraceae</taxon>
        <taxon>Thalassiosira</taxon>
    </lineage>
</organism>
<evidence type="ECO:0000313" key="10">
    <source>
        <dbReference type="EMBL" id="EJK65713.1"/>
    </source>
</evidence>
<dbReference type="GO" id="GO:0008841">
    <property type="term" value="F:dihydrofolate synthase activity"/>
    <property type="evidence" value="ECO:0007669"/>
    <property type="project" value="TreeGrafter"/>
</dbReference>
<feature type="signal peptide" evidence="8">
    <location>
        <begin position="1"/>
        <end position="18"/>
    </location>
</feature>
<feature type="domain" description="Mur ligase C-terminal" evidence="9">
    <location>
        <begin position="405"/>
        <end position="535"/>
    </location>
</feature>
<protein>
    <recommendedName>
        <fullName evidence="9">Mur ligase C-terminal domain-containing protein</fullName>
    </recommendedName>
</protein>
<dbReference type="GO" id="GO:0046872">
    <property type="term" value="F:metal ion binding"/>
    <property type="evidence" value="ECO:0007669"/>
    <property type="project" value="UniProtKB-KW"/>
</dbReference>